<accession>A0ABW4NI74</accession>
<evidence type="ECO:0000313" key="8">
    <source>
        <dbReference type="Proteomes" id="UP001597283"/>
    </source>
</evidence>
<keyword evidence="2 5" id="KW-0812">Transmembrane</keyword>
<evidence type="ECO:0000256" key="5">
    <source>
        <dbReference type="SAM" id="Phobius"/>
    </source>
</evidence>
<evidence type="ECO:0000256" key="2">
    <source>
        <dbReference type="ARBA" id="ARBA00022692"/>
    </source>
</evidence>
<evidence type="ECO:0000256" key="3">
    <source>
        <dbReference type="ARBA" id="ARBA00022989"/>
    </source>
</evidence>
<feature type="transmembrane region" description="Helical" evidence="5">
    <location>
        <begin position="119"/>
        <end position="140"/>
    </location>
</feature>
<feature type="transmembrane region" description="Helical" evidence="5">
    <location>
        <begin position="93"/>
        <end position="113"/>
    </location>
</feature>
<protein>
    <submittedName>
        <fullName evidence="7">MFS transporter</fullName>
    </submittedName>
</protein>
<feature type="transmembrane region" description="Helical" evidence="5">
    <location>
        <begin position="152"/>
        <end position="171"/>
    </location>
</feature>
<evidence type="ECO:0000256" key="1">
    <source>
        <dbReference type="ARBA" id="ARBA00004141"/>
    </source>
</evidence>
<feature type="domain" description="Major facilitator superfamily (MFS) profile" evidence="6">
    <location>
        <begin position="27"/>
        <end position="415"/>
    </location>
</feature>
<dbReference type="PANTHER" id="PTHR23508:SF10">
    <property type="entry name" value="CARBOXYLIC ACID TRANSPORTER PROTEIN HOMOLOG"/>
    <property type="match status" value="1"/>
</dbReference>
<dbReference type="SUPFAM" id="SSF103473">
    <property type="entry name" value="MFS general substrate transporter"/>
    <property type="match status" value="1"/>
</dbReference>
<dbReference type="InterPro" id="IPR020846">
    <property type="entry name" value="MFS_dom"/>
</dbReference>
<keyword evidence="3 5" id="KW-1133">Transmembrane helix</keyword>
<dbReference type="Proteomes" id="UP001597283">
    <property type="component" value="Unassembled WGS sequence"/>
</dbReference>
<dbReference type="RefSeq" id="WP_380942171.1">
    <property type="nucleotide sequence ID" value="NZ_JBHUFC010000025.1"/>
</dbReference>
<proteinExistence type="predicted"/>
<comment type="subcellular location">
    <subcellularLocation>
        <location evidence="1">Membrane</location>
        <topology evidence="1">Multi-pass membrane protein</topology>
    </subcellularLocation>
</comment>
<feature type="transmembrane region" description="Helical" evidence="5">
    <location>
        <begin position="328"/>
        <end position="348"/>
    </location>
</feature>
<dbReference type="EMBL" id="JBHUFC010000025">
    <property type="protein sequence ID" value="MFD1789871.1"/>
    <property type="molecule type" value="Genomic_DNA"/>
</dbReference>
<dbReference type="InterPro" id="IPR036259">
    <property type="entry name" value="MFS_trans_sf"/>
</dbReference>
<evidence type="ECO:0000313" key="7">
    <source>
        <dbReference type="EMBL" id="MFD1789871.1"/>
    </source>
</evidence>
<feature type="transmembrane region" description="Helical" evidence="5">
    <location>
        <begin position="25"/>
        <end position="49"/>
    </location>
</feature>
<gene>
    <name evidence="7" type="ORF">ACFSC3_20125</name>
</gene>
<dbReference type="InterPro" id="IPR011701">
    <property type="entry name" value="MFS"/>
</dbReference>
<dbReference type="PROSITE" id="PS50850">
    <property type="entry name" value="MFS"/>
    <property type="match status" value="1"/>
</dbReference>
<comment type="caution">
    <text evidence="7">The sequence shown here is derived from an EMBL/GenBank/DDBJ whole genome shotgun (WGS) entry which is preliminary data.</text>
</comment>
<feature type="transmembrane region" description="Helical" evidence="5">
    <location>
        <begin position="302"/>
        <end position="322"/>
    </location>
</feature>
<reference evidence="8" key="1">
    <citation type="journal article" date="2019" name="Int. J. Syst. Evol. Microbiol.">
        <title>The Global Catalogue of Microorganisms (GCM) 10K type strain sequencing project: providing services to taxonomists for standard genome sequencing and annotation.</title>
        <authorList>
            <consortium name="The Broad Institute Genomics Platform"/>
            <consortium name="The Broad Institute Genome Sequencing Center for Infectious Disease"/>
            <person name="Wu L."/>
            <person name="Ma J."/>
        </authorList>
    </citation>
    <scope>NUCLEOTIDE SEQUENCE [LARGE SCALE GENOMIC DNA]</scope>
    <source>
        <strain evidence="8">Q85</strain>
    </source>
</reference>
<feature type="transmembrane region" description="Helical" evidence="5">
    <location>
        <begin position="61"/>
        <end position="81"/>
    </location>
</feature>
<evidence type="ECO:0000256" key="4">
    <source>
        <dbReference type="ARBA" id="ARBA00023136"/>
    </source>
</evidence>
<keyword evidence="8" id="KW-1185">Reference proteome</keyword>
<evidence type="ECO:0000259" key="6">
    <source>
        <dbReference type="PROSITE" id="PS50850"/>
    </source>
</evidence>
<feature type="transmembrane region" description="Helical" evidence="5">
    <location>
        <begin position="389"/>
        <end position="411"/>
    </location>
</feature>
<feature type="transmembrane region" description="Helical" evidence="5">
    <location>
        <begin position="277"/>
        <end position="295"/>
    </location>
</feature>
<feature type="transmembrane region" description="Helical" evidence="5">
    <location>
        <begin position="360"/>
        <end position="383"/>
    </location>
</feature>
<keyword evidence="4 5" id="KW-0472">Membrane</keyword>
<name>A0ABW4NI74_9SPHN</name>
<sequence length="417" mass="42844">MADSMAKAVSASDGRDDRPMTRTQIVAVACAVLLNALDGFDVLAITFALPGIARAWNVGPAELGVALSSGLVGMAIGSLLLAPQGDRFGRRPLILGCLVIMTLGMGLTVTATNITELCIWRFVTGLGIGGMLAAINAVAAEFSTPRRRDLSIGLMTVGYPAGGLVGGLAVADLVGPYGWQFVFYVGAALTAAFIPLILFGLPESPAFQKRSDGPRQDRKPTANPALALLSGRYRRITIVLVAAYFLHMVTFYFFSGWLPKLMSDMGYATADAIRTSALMSMGGVIGGLVFGWLAPRLGLVRLLIAAMLLTAIGFAVFGMMTSLQGMQLLSFLTGLVLFGGIVGLYALIAQSFPAELRVTGSGLAIGIGRGGAILGPLIGAALIAGGIGAASAVMIIGASAALAAGVLAVGYRENGVG</sequence>
<dbReference type="Gene3D" id="1.20.1250.20">
    <property type="entry name" value="MFS general substrate transporter like domains"/>
    <property type="match status" value="1"/>
</dbReference>
<dbReference type="Pfam" id="PF07690">
    <property type="entry name" value="MFS_1"/>
    <property type="match status" value="1"/>
</dbReference>
<feature type="transmembrane region" description="Helical" evidence="5">
    <location>
        <begin position="236"/>
        <end position="257"/>
    </location>
</feature>
<feature type="transmembrane region" description="Helical" evidence="5">
    <location>
        <begin position="177"/>
        <end position="201"/>
    </location>
</feature>
<dbReference type="PANTHER" id="PTHR23508">
    <property type="entry name" value="CARBOXYLIC ACID TRANSPORTER PROTEIN HOMOLOG"/>
    <property type="match status" value="1"/>
</dbReference>
<organism evidence="7 8">
    <name type="scientific">Sphingomonas floccifaciens</name>
    <dbReference type="NCBI Taxonomy" id="1844115"/>
    <lineage>
        <taxon>Bacteria</taxon>
        <taxon>Pseudomonadati</taxon>
        <taxon>Pseudomonadota</taxon>
        <taxon>Alphaproteobacteria</taxon>
        <taxon>Sphingomonadales</taxon>
        <taxon>Sphingomonadaceae</taxon>
        <taxon>Sphingomonas</taxon>
    </lineage>
</organism>